<dbReference type="InterPro" id="IPR014998">
    <property type="entry name" value="DUF1848"/>
</dbReference>
<dbReference type="Pfam" id="PF08902">
    <property type="entry name" value="DUF1848"/>
    <property type="match status" value="1"/>
</dbReference>
<proteinExistence type="predicted"/>
<dbReference type="EMBL" id="DWWS01000049">
    <property type="protein sequence ID" value="HJC24795.1"/>
    <property type="molecule type" value="Genomic_DNA"/>
</dbReference>
<organism evidence="1 2">
    <name type="scientific">Candidatus Eisenbergiella merdavium</name>
    <dbReference type="NCBI Taxonomy" id="2838551"/>
    <lineage>
        <taxon>Bacteria</taxon>
        <taxon>Bacillati</taxon>
        <taxon>Bacillota</taxon>
        <taxon>Clostridia</taxon>
        <taxon>Lachnospirales</taxon>
        <taxon>Lachnospiraceae</taxon>
        <taxon>Eisenbergiella</taxon>
    </lineage>
</organism>
<evidence type="ECO:0000313" key="1">
    <source>
        <dbReference type="EMBL" id="HJC24795.1"/>
    </source>
</evidence>
<sequence length="304" mass="34916">MILSASRRTDIPCWYSEWFMNRLRAGYALVRNPMNAAQISRIPLRPDTLDCIVFWTKDAGPMTEKLPRLDEMGIPYCFQYTITPYGKELERGLREKEEIMEQFCLLSERIGAGRMVWRYDPILLTEEWTIGRHLDTFERMCGRLAAHADRVVISFVDLYAKLKKTTFCQIGEQEVRALASGIGRIAGEHGLRAQTCCESWELDGYGIERGGCLDQRLLEQTCGCRLELKPDKGQRNGCGCMESVDIGAYNTCPNGCLYCYANQSRARAMENRLRHDPQGELLFGSVRETDRICERRVRSLRIVE</sequence>
<evidence type="ECO:0000313" key="2">
    <source>
        <dbReference type="Proteomes" id="UP000823891"/>
    </source>
</evidence>
<reference evidence="1" key="2">
    <citation type="submission" date="2021-04" db="EMBL/GenBank/DDBJ databases">
        <authorList>
            <person name="Gilroy R."/>
        </authorList>
    </citation>
    <scope>NUCLEOTIDE SEQUENCE</scope>
    <source>
        <strain evidence="1">USAMLcec2-132</strain>
    </source>
</reference>
<comment type="caution">
    <text evidence="1">The sequence shown here is derived from an EMBL/GenBank/DDBJ whole genome shotgun (WGS) entry which is preliminary data.</text>
</comment>
<dbReference type="Proteomes" id="UP000823891">
    <property type="component" value="Unassembled WGS sequence"/>
</dbReference>
<reference evidence="1" key="1">
    <citation type="journal article" date="2021" name="PeerJ">
        <title>Extensive microbial diversity within the chicken gut microbiome revealed by metagenomics and culture.</title>
        <authorList>
            <person name="Gilroy R."/>
            <person name="Ravi A."/>
            <person name="Getino M."/>
            <person name="Pursley I."/>
            <person name="Horton D.L."/>
            <person name="Alikhan N.F."/>
            <person name="Baker D."/>
            <person name="Gharbi K."/>
            <person name="Hall N."/>
            <person name="Watson M."/>
            <person name="Adriaenssens E.M."/>
            <person name="Foster-Nyarko E."/>
            <person name="Jarju S."/>
            <person name="Secka A."/>
            <person name="Antonio M."/>
            <person name="Oren A."/>
            <person name="Chaudhuri R.R."/>
            <person name="La Ragione R."/>
            <person name="Hildebrand F."/>
            <person name="Pallen M.J."/>
        </authorList>
    </citation>
    <scope>NUCLEOTIDE SEQUENCE</scope>
    <source>
        <strain evidence="1">USAMLcec2-132</strain>
    </source>
</reference>
<dbReference type="AlphaFoldDB" id="A0A9D2SRK1"/>
<protein>
    <submittedName>
        <fullName evidence="1">DUF1848 domain-containing protein</fullName>
    </submittedName>
</protein>
<accession>A0A9D2SRK1</accession>
<gene>
    <name evidence="1" type="ORF">H9761_14005</name>
</gene>
<name>A0A9D2SRK1_9FIRM</name>